<evidence type="ECO:0000256" key="8">
    <source>
        <dbReference type="ARBA" id="ARBA00022553"/>
    </source>
</evidence>
<dbReference type="FunFam" id="1.20.1260.60:FF:000001">
    <property type="entry name" value="IST1 homolog isoform X1"/>
    <property type="match status" value="1"/>
</dbReference>
<keyword evidence="10" id="KW-0206">Cytoskeleton</keyword>
<dbReference type="GO" id="GO:0031410">
    <property type="term" value="C:cytoplasmic vesicle"/>
    <property type="evidence" value="ECO:0007669"/>
    <property type="project" value="UniProtKB-SubCell"/>
</dbReference>
<evidence type="ECO:0000256" key="17">
    <source>
        <dbReference type="SAM" id="MobiDB-lite"/>
    </source>
</evidence>
<evidence type="ECO:0000256" key="3">
    <source>
        <dbReference type="ARBA" id="ARBA00004300"/>
    </source>
</evidence>
<evidence type="ECO:0000256" key="10">
    <source>
        <dbReference type="ARBA" id="ARBA00023212"/>
    </source>
</evidence>
<dbReference type="InterPro" id="IPR005061">
    <property type="entry name" value="Ist1"/>
</dbReference>
<organism evidence="18 19">
    <name type="scientific">Allacma fusca</name>
    <dbReference type="NCBI Taxonomy" id="39272"/>
    <lineage>
        <taxon>Eukaryota</taxon>
        <taxon>Metazoa</taxon>
        <taxon>Ecdysozoa</taxon>
        <taxon>Arthropoda</taxon>
        <taxon>Hexapoda</taxon>
        <taxon>Collembola</taxon>
        <taxon>Symphypleona</taxon>
        <taxon>Sminthuridae</taxon>
        <taxon>Allacma</taxon>
    </lineage>
</organism>
<evidence type="ECO:0000256" key="7">
    <source>
        <dbReference type="ARBA" id="ARBA00022490"/>
    </source>
</evidence>
<sequence>MFSSGPNYNKLKTNLKLAVQRLKLMEKKKTELALKARKEIADYIRDGKVDRAKIRVEHVIREDYIVEAMELVEMYCDLLLARFGLLQQMKELDEGLKEAISSLIWVALRLQTDCAELKLISDQLTVKYGKPYAMSCLDNSVGTVLPKLIQKMSVQAPPKVLVEKYLIEIAKNYNVDYEPDQKILDEEQLEELIDLGGDRNNLGGGGGNGGGGSEGGHVPPPGFIGYPYMPVVPGRISPQPSNFKPFQYPAIPHEELKHTLDMPTSPPFSPMNIPASHNVGGFVIPSGSDKELNFNYQDDSIPKPAPRSKLSPGNNAEFLDLPDLPAVPSTNPSSTGVSGRENLNKSNDDNEIDFDDLTKRFEELKKRK</sequence>
<protein>
    <recommendedName>
        <fullName evidence="6">IST1 homolog</fullName>
    </recommendedName>
    <alternativeName>
        <fullName evidence="14">Charged multivesicular body protein 8</fullName>
    </alternativeName>
</protein>
<dbReference type="Proteomes" id="UP000708208">
    <property type="component" value="Unassembled WGS sequence"/>
</dbReference>
<comment type="caution">
    <text evidence="18">The sequence shown here is derived from an EMBL/GenBank/DDBJ whole genome shotgun (WGS) entry which is preliminary data.</text>
</comment>
<feature type="compositionally biased region" description="Polar residues" evidence="17">
    <location>
        <begin position="328"/>
        <end position="337"/>
    </location>
</feature>
<evidence type="ECO:0000256" key="9">
    <source>
        <dbReference type="ARBA" id="ARBA00022618"/>
    </source>
</evidence>
<evidence type="ECO:0000313" key="18">
    <source>
        <dbReference type="EMBL" id="CAG7816247.1"/>
    </source>
</evidence>
<feature type="region of interest" description="Disordered" evidence="17">
    <location>
        <begin position="290"/>
        <end position="353"/>
    </location>
</feature>
<dbReference type="PANTHER" id="PTHR12161:SF5">
    <property type="entry name" value="IST1 HOMOLOG"/>
    <property type="match status" value="1"/>
</dbReference>
<evidence type="ECO:0000256" key="11">
    <source>
        <dbReference type="ARBA" id="ARBA00023242"/>
    </source>
</evidence>
<dbReference type="Pfam" id="PF03398">
    <property type="entry name" value="Ist1"/>
    <property type="match status" value="1"/>
</dbReference>
<reference evidence="18" key="1">
    <citation type="submission" date="2021-06" db="EMBL/GenBank/DDBJ databases">
        <authorList>
            <person name="Hodson N. C."/>
            <person name="Mongue J. A."/>
            <person name="Jaron S. K."/>
        </authorList>
    </citation>
    <scope>NUCLEOTIDE SEQUENCE</scope>
</reference>
<feature type="compositionally biased region" description="Gly residues" evidence="17">
    <location>
        <begin position="202"/>
        <end position="215"/>
    </location>
</feature>
<keyword evidence="19" id="KW-1185">Reference proteome</keyword>
<feature type="region of interest" description="Disordered" evidence="17">
    <location>
        <begin position="199"/>
        <end position="219"/>
    </location>
</feature>
<comment type="subcellular location">
    <subcellularLocation>
        <location evidence="3">Cytoplasm</location>
        <location evidence="3">Cytoskeleton</location>
        <location evidence="3">Microtubule organizing center</location>
        <location evidence="3">Centrosome</location>
    </subcellularLocation>
    <subcellularLocation>
        <location evidence="4">Cytoplasmic vesicle</location>
    </subcellularLocation>
    <subcellularLocation>
        <location evidence="1">Midbody</location>
    </subcellularLocation>
    <subcellularLocation>
        <location evidence="2">Nucleus envelope</location>
    </subcellularLocation>
</comment>
<dbReference type="GO" id="GO:0030496">
    <property type="term" value="C:midbody"/>
    <property type="evidence" value="ECO:0007669"/>
    <property type="project" value="UniProtKB-SubCell"/>
</dbReference>
<dbReference type="GO" id="GO:0015031">
    <property type="term" value="P:protein transport"/>
    <property type="evidence" value="ECO:0007669"/>
    <property type="project" value="InterPro"/>
</dbReference>
<keyword evidence="8" id="KW-0597">Phosphoprotein</keyword>
<evidence type="ECO:0000256" key="14">
    <source>
        <dbReference type="ARBA" id="ARBA00032374"/>
    </source>
</evidence>
<dbReference type="GO" id="GO:0005813">
    <property type="term" value="C:centrosome"/>
    <property type="evidence" value="ECO:0007669"/>
    <property type="project" value="UniProtKB-SubCell"/>
</dbReference>
<dbReference type="GO" id="GO:0005635">
    <property type="term" value="C:nuclear envelope"/>
    <property type="evidence" value="ECO:0007669"/>
    <property type="project" value="UniProtKB-SubCell"/>
</dbReference>
<proteinExistence type="inferred from homology"/>
<evidence type="ECO:0000313" key="19">
    <source>
        <dbReference type="Proteomes" id="UP000708208"/>
    </source>
</evidence>
<comment type="function">
    <text evidence="15">ESCRT-III-like protein involved in cytokinesis, nuclear envelope reassembly and endosomal tubulation. Is required for efficient abscission during cytokinesis. Involved in recruiting VPS4A and/or VPS4B to the midbody of dividing cells. During late anaphase, involved in nuclear envelope reassembly and mitotic spindle disassembly together with the ESCRT-III complex: IST1 acts by mediating the recruitment of SPAST to the nuclear membrane, leading to microtubule severing. Recruited to the reforming nuclear envelope (NE) during anaphase by LEMD2. Regulates early endosomal tubulation together with the ESCRT-III complex by mediating the recruitment of SPAST.</text>
</comment>
<keyword evidence="11" id="KW-0539">Nucleus</keyword>
<dbReference type="PANTHER" id="PTHR12161">
    <property type="entry name" value="IST1 FAMILY MEMBER"/>
    <property type="match status" value="1"/>
</dbReference>
<accession>A0A8J2KGT6</accession>
<evidence type="ECO:0000256" key="13">
    <source>
        <dbReference type="ARBA" id="ARBA00023329"/>
    </source>
</evidence>
<keyword evidence="9" id="KW-0132">Cell division</keyword>
<comment type="subunit">
    <text evidence="16">Interacts with CHMP1A, CHMP1B, VPS4A and VTA1. Interacts with SPAST, STAMBP, and USP8. May interact with VPS37B. May associate with the ESCRT-I complex. Interacts with MITD1, in competition with VSP4. Interacts with SPART (via MIT domain); leading to the recruitment of SPART to midbodies. Interacts with SPAST.</text>
</comment>
<keyword evidence="12" id="KW-0131">Cell cycle</keyword>
<dbReference type="EMBL" id="CAJVCH010364505">
    <property type="protein sequence ID" value="CAG7816247.1"/>
    <property type="molecule type" value="Genomic_DNA"/>
</dbReference>
<evidence type="ECO:0000256" key="2">
    <source>
        <dbReference type="ARBA" id="ARBA00004259"/>
    </source>
</evidence>
<keyword evidence="7" id="KW-0963">Cytoplasm</keyword>
<comment type="similarity">
    <text evidence="5">Belongs to the IST1 family.</text>
</comment>
<dbReference type="AlphaFoldDB" id="A0A8J2KGT6"/>
<evidence type="ECO:0000256" key="16">
    <source>
        <dbReference type="ARBA" id="ARBA00046920"/>
    </source>
</evidence>
<evidence type="ECO:0000256" key="6">
    <source>
        <dbReference type="ARBA" id="ARBA00014513"/>
    </source>
</evidence>
<evidence type="ECO:0000256" key="12">
    <source>
        <dbReference type="ARBA" id="ARBA00023306"/>
    </source>
</evidence>
<gene>
    <name evidence="18" type="ORF">AFUS01_LOCUS26875</name>
</gene>
<evidence type="ECO:0000256" key="1">
    <source>
        <dbReference type="ARBA" id="ARBA00004214"/>
    </source>
</evidence>
<keyword evidence="13" id="KW-0968">Cytoplasmic vesicle</keyword>
<dbReference type="OrthoDB" id="29853at2759"/>
<name>A0A8J2KGT6_9HEXA</name>
<dbReference type="GO" id="GO:0051301">
    <property type="term" value="P:cell division"/>
    <property type="evidence" value="ECO:0007669"/>
    <property type="project" value="UniProtKB-KW"/>
</dbReference>
<evidence type="ECO:0000256" key="4">
    <source>
        <dbReference type="ARBA" id="ARBA00004541"/>
    </source>
</evidence>
<evidence type="ECO:0000256" key="5">
    <source>
        <dbReference type="ARBA" id="ARBA00005536"/>
    </source>
</evidence>
<evidence type="ECO:0000256" key="15">
    <source>
        <dbReference type="ARBA" id="ARBA00046124"/>
    </source>
</evidence>